<evidence type="ECO:0000313" key="4">
    <source>
        <dbReference type="Proteomes" id="UP000289437"/>
    </source>
</evidence>
<dbReference type="RefSeq" id="WP_192897971.1">
    <property type="nucleotide sequence ID" value="NZ_RDSM01000001.1"/>
</dbReference>
<sequence length="234" mass="25276">MSATLQAVAQRAAARNIAERARRLVTMLNLHFAGVALLGLVNLYLVVHMVVAYQQAHSQNEEAVAQQMVLLKTAQLGAAPLEGLDAKLTQATGEADTFYAKRLPSAYSQLLAELGVLANREHVKLSRVQYGQAPVLADTAGELTEVKMDANLSGDYRPLVIFMNSLERDKMFFVITNIALTGQQSGTVNLRLRLTTYLRARAPGEALAPLVPAEGESDVPEQAEQAPAAGRPSR</sequence>
<reference evidence="4" key="2">
    <citation type="submission" date="2019-02" db="EMBL/GenBank/DDBJ databases">
        <title>Granulicella sibirica sp. nov., a psychrotolerant acidobacterium isolated from an organic soil layer in forested tundra, West Siberia.</title>
        <authorList>
            <person name="Oshkin I.Y."/>
            <person name="Kulichevskaya I.S."/>
            <person name="Rijpstra W.I.C."/>
            <person name="Sinninghe Damste J.S."/>
            <person name="Rakitin A.L."/>
            <person name="Ravin N.V."/>
            <person name="Dedysh S.N."/>
        </authorList>
    </citation>
    <scope>NUCLEOTIDE SEQUENCE [LARGE SCALE GENOMIC DNA]</scope>
    <source>
        <strain evidence="4">AF10</strain>
    </source>
</reference>
<evidence type="ECO:0008006" key="5">
    <source>
        <dbReference type="Google" id="ProtNLM"/>
    </source>
</evidence>
<dbReference type="Proteomes" id="UP000289437">
    <property type="component" value="Unassembled WGS sequence"/>
</dbReference>
<accession>A0A4Q0T743</accession>
<keyword evidence="4" id="KW-1185">Reference proteome</keyword>
<feature type="region of interest" description="Disordered" evidence="1">
    <location>
        <begin position="209"/>
        <end position="234"/>
    </location>
</feature>
<protein>
    <recommendedName>
        <fullName evidence="5">Type IV pilus biogenesis protein PilO</fullName>
    </recommendedName>
</protein>
<keyword evidence="2" id="KW-0472">Membrane</keyword>
<reference evidence="3 4" key="1">
    <citation type="submission" date="2018-11" db="EMBL/GenBank/DDBJ databases">
        <authorList>
            <person name="Mardanov A.V."/>
            <person name="Ravin N.V."/>
            <person name="Dedysh S.N."/>
        </authorList>
    </citation>
    <scope>NUCLEOTIDE SEQUENCE [LARGE SCALE GENOMIC DNA]</scope>
    <source>
        <strain evidence="3 4">AF10</strain>
    </source>
</reference>
<dbReference type="InterPro" id="IPR014717">
    <property type="entry name" value="Transl_elong_EF1B/ribsomal_bS6"/>
</dbReference>
<gene>
    <name evidence="3" type="ORF">GRAN_0721</name>
</gene>
<evidence type="ECO:0000256" key="1">
    <source>
        <dbReference type="SAM" id="MobiDB-lite"/>
    </source>
</evidence>
<dbReference type="EMBL" id="RDSM01000001">
    <property type="protein sequence ID" value="RXH57411.1"/>
    <property type="molecule type" value="Genomic_DNA"/>
</dbReference>
<name>A0A4Q0T743_9BACT</name>
<dbReference type="Gene3D" id="3.30.70.60">
    <property type="match status" value="1"/>
</dbReference>
<dbReference type="AlphaFoldDB" id="A0A4Q0T743"/>
<evidence type="ECO:0000256" key="2">
    <source>
        <dbReference type="SAM" id="Phobius"/>
    </source>
</evidence>
<proteinExistence type="predicted"/>
<feature type="transmembrane region" description="Helical" evidence="2">
    <location>
        <begin position="30"/>
        <end position="51"/>
    </location>
</feature>
<keyword evidence="2" id="KW-1133">Transmembrane helix</keyword>
<evidence type="ECO:0000313" key="3">
    <source>
        <dbReference type="EMBL" id="RXH57411.1"/>
    </source>
</evidence>
<organism evidence="3 4">
    <name type="scientific">Granulicella sibirica</name>
    <dbReference type="NCBI Taxonomy" id="2479048"/>
    <lineage>
        <taxon>Bacteria</taxon>
        <taxon>Pseudomonadati</taxon>
        <taxon>Acidobacteriota</taxon>
        <taxon>Terriglobia</taxon>
        <taxon>Terriglobales</taxon>
        <taxon>Acidobacteriaceae</taxon>
        <taxon>Granulicella</taxon>
    </lineage>
</organism>
<keyword evidence="2" id="KW-0812">Transmembrane</keyword>
<comment type="caution">
    <text evidence="3">The sequence shown here is derived from an EMBL/GenBank/DDBJ whole genome shotgun (WGS) entry which is preliminary data.</text>
</comment>